<accession>A0A9X2MJC3</accession>
<dbReference type="RefSeq" id="WP_081915130.1">
    <property type="nucleotide sequence ID" value="NZ_CABKTM010000007.1"/>
</dbReference>
<dbReference type="InterPro" id="IPR009229">
    <property type="entry name" value="AgrD"/>
</dbReference>
<dbReference type="NCBIfam" id="TIGR04223">
    <property type="entry name" value="quorum_AgrD"/>
    <property type="match status" value="1"/>
</dbReference>
<evidence type="ECO:0000313" key="2">
    <source>
        <dbReference type="Proteomes" id="UP001142078"/>
    </source>
</evidence>
<gene>
    <name evidence="1" type="ORF">NSA23_10745</name>
</gene>
<organism evidence="1 2">
    <name type="scientific">Anaerosalibacter massiliensis</name>
    <dbReference type="NCBI Taxonomy" id="1347392"/>
    <lineage>
        <taxon>Bacteria</taxon>
        <taxon>Bacillati</taxon>
        <taxon>Bacillota</taxon>
        <taxon>Tissierellia</taxon>
        <taxon>Tissierellales</taxon>
        <taxon>Sporanaerobacteraceae</taxon>
        <taxon>Anaerosalibacter</taxon>
    </lineage>
</organism>
<sequence>MKKRKSIFRKPFNILCNLLILLAPLAISNTASILFWGEPECPNSLKESISNK</sequence>
<evidence type="ECO:0000313" key="1">
    <source>
        <dbReference type="EMBL" id="MCR2044588.1"/>
    </source>
</evidence>
<name>A0A9X2MJC3_9FIRM</name>
<dbReference type="EMBL" id="JANJZL010000007">
    <property type="protein sequence ID" value="MCR2044588.1"/>
    <property type="molecule type" value="Genomic_DNA"/>
</dbReference>
<protein>
    <submittedName>
        <fullName evidence="1">Cyclic lactone autoinducer peptide</fullName>
    </submittedName>
</protein>
<dbReference type="AlphaFoldDB" id="A0A9X2MJC3"/>
<proteinExistence type="predicted"/>
<comment type="caution">
    <text evidence="1">The sequence shown here is derived from an EMBL/GenBank/DDBJ whole genome shotgun (WGS) entry which is preliminary data.</text>
</comment>
<keyword evidence="2" id="KW-1185">Reference proteome</keyword>
<dbReference type="Proteomes" id="UP001142078">
    <property type="component" value="Unassembled WGS sequence"/>
</dbReference>
<reference evidence="1" key="1">
    <citation type="submission" date="2022-07" db="EMBL/GenBank/DDBJ databases">
        <title>Enhanced cultured diversity of the mouse gut microbiota enables custom-made synthetic communities.</title>
        <authorList>
            <person name="Afrizal A."/>
        </authorList>
    </citation>
    <scope>NUCLEOTIDE SEQUENCE</scope>
    <source>
        <strain evidence="1">DSM 29482</strain>
    </source>
</reference>